<dbReference type="InParanoid" id="A0A4W6BYS3"/>
<dbReference type="Pfam" id="PF07686">
    <property type="entry name" value="V-set"/>
    <property type="match status" value="1"/>
</dbReference>
<dbReference type="Proteomes" id="UP000314980">
    <property type="component" value="Unassembled WGS sequence"/>
</dbReference>
<dbReference type="GO" id="GO:0050852">
    <property type="term" value="P:T cell receptor signaling pathway"/>
    <property type="evidence" value="ECO:0007669"/>
    <property type="project" value="TreeGrafter"/>
</dbReference>
<name>A0A4W6BYS3_LATCA</name>
<dbReference type="InterPro" id="IPR013783">
    <property type="entry name" value="Ig-like_fold"/>
</dbReference>
<keyword evidence="2" id="KW-0732">Signal</keyword>
<proteinExistence type="predicted"/>
<keyword evidence="4" id="KW-1015">Disulfide bond</keyword>
<dbReference type="InterPro" id="IPR036179">
    <property type="entry name" value="Ig-like_dom_sf"/>
</dbReference>
<evidence type="ECO:0000256" key="3">
    <source>
        <dbReference type="ARBA" id="ARBA00023136"/>
    </source>
</evidence>
<accession>A0A4W6BYS3</accession>
<reference evidence="9" key="2">
    <citation type="submission" date="2025-08" db="UniProtKB">
        <authorList>
            <consortium name="Ensembl"/>
        </authorList>
    </citation>
    <scope>IDENTIFICATION</scope>
</reference>
<dbReference type="FunCoup" id="A0A4W6BYS3">
    <property type="interactions" value="178"/>
</dbReference>
<evidence type="ECO:0000256" key="2">
    <source>
        <dbReference type="ARBA" id="ARBA00022729"/>
    </source>
</evidence>
<organism evidence="9 10">
    <name type="scientific">Lates calcarifer</name>
    <name type="common">Barramundi</name>
    <name type="synonym">Holocentrus calcarifer</name>
    <dbReference type="NCBI Taxonomy" id="8187"/>
    <lineage>
        <taxon>Eukaryota</taxon>
        <taxon>Metazoa</taxon>
        <taxon>Chordata</taxon>
        <taxon>Craniata</taxon>
        <taxon>Vertebrata</taxon>
        <taxon>Euteleostomi</taxon>
        <taxon>Actinopterygii</taxon>
        <taxon>Neopterygii</taxon>
        <taxon>Teleostei</taxon>
        <taxon>Neoteleostei</taxon>
        <taxon>Acanthomorphata</taxon>
        <taxon>Carangaria</taxon>
        <taxon>Carangaria incertae sedis</taxon>
        <taxon>Centropomidae</taxon>
        <taxon>Lates</taxon>
    </lineage>
</organism>
<dbReference type="InterPro" id="IPR007110">
    <property type="entry name" value="Ig-like_dom"/>
</dbReference>
<dbReference type="InterPro" id="IPR003599">
    <property type="entry name" value="Ig_sub"/>
</dbReference>
<dbReference type="Gene3D" id="2.60.40.10">
    <property type="entry name" value="Immunoglobulins"/>
    <property type="match status" value="1"/>
</dbReference>
<evidence type="ECO:0000256" key="7">
    <source>
        <dbReference type="SAM" id="Phobius"/>
    </source>
</evidence>
<dbReference type="GeneTree" id="ENSGT00940000177403"/>
<dbReference type="GO" id="GO:0009897">
    <property type="term" value="C:external side of plasma membrane"/>
    <property type="evidence" value="ECO:0007669"/>
    <property type="project" value="TreeGrafter"/>
</dbReference>
<reference evidence="9" key="3">
    <citation type="submission" date="2025-09" db="UniProtKB">
        <authorList>
            <consortium name="Ensembl"/>
        </authorList>
    </citation>
    <scope>IDENTIFICATION</scope>
</reference>
<dbReference type="GO" id="GO:0001817">
    <property type="term" value="P:regulation of cytokine production"/>
    <property type="evidence" value="ECO:0007669"/>
    <property type="project" value="TreeGrafter"/>
</dbReference>
<dbReference type="SUPFAM" id="SSF48726">
    <property type="entry name" value="Immunoglobulin"/>
    <property type="match status" value="1"/>
</dbReference>
<sequence>VSSVRRPSLSRLLPFHTLSQHASAVEVVEGDHFVLLPCEFPTFDLMEVVWFNRDNGRTVHVYKNGSDRPEEQNQVYRDRTEMKKDLLRTGDLSLTLKHPKVTDTGRYKCGVYREENYMRWKTVQLKVKGQNDLFVPGCLSLVVCLCCLSLLFVSSCLSLVVCLWLFVSVSLSSVSSTERTQVKDETVDIRNRSCSTDPTPLMADQSV</sequence>
<keyword evidence="5" id="KW-0325">Glycoprotein</keyword>
<dbReference type="GO" id="GO:0005102">
    <property type="term" value="F:signaling receptor binding"/>
    <property type="evidence" value="ECO:0007669"/>
    <property type="project" value="TreeGrafter"/>
</dbReference>
<comment type="subcellular location">
    <subcellularLocation>
        <location evidence="1">Membrane</location>
    </subcellularLocation>
</comment>
<dbReference type="SMART" id="SM00409">
    <property type="entry name" value="IG"/>
    <property type="match status" value="1"/>
</dbReference>
<evidence type="ECO:0000256" key="4">
    <source>
        <dbReference type="ARBA" id="ARBA00023157"/>
    </source>
</evidence>
<protein>
    <recommendedName>
        <fullName evidence="8">Ig-like domain-containing protein</fullName>
    </recommendedName>
</protein>
<dbReference type="GO" id="GO:0050863">
    <property type="term" value="P:regulation of T cell activation"/>
    <property type="evidence" value="ECO:0007669"/>
    <property type="project" value="UniProtKB-ARBA"/>
</dbReference>
<keyword evidence="10" id="KW-1185">Reference proteome</keyword>
<dbReference type="FunFam" id="2.60.40.10:FF:000142">
    <property type="entry name" value="V-set domain-containing T-cell activation inhibitor 1"/>
    <property type="match status" value="1"/>
</dbReference>
<evidence type="ECO:0000256" key="5">
    <source>
        <dbReference type="ARBA" id="ARBA00023180"/>
    </source>
</evidence>
<evidence type="ECO:0000313" key="10">
    <source>
        <dbReference type="Proteomes" id="UP000314980"/>
    </source>
</evidence>
<dbReference type="Ensembl" id="ENSLCAT00010003681.1">
    <property type="protein sequence ID" value="ENSLCAP00010003581.1"/>
    <property type="gene ID" value="ENSLCAG00010001861.1"/>
</dbReference>
<dbReference type="GO" id="GO:1903037">
    <property type="term" value="P:regulation of leukocyte cell-cell adhesion"/>
    <property type="evidence" value="ECO:0007669"/>
    <property type="project" value="UniProtKB-ARBA"/>
</dbReference>
<feature type="transmembrane region" description="Helical" evidence="7">
    <location>
        <begin position="133"/>
        <end position="166"/>
    </location>
</feature>
<dbReference type="PANTHER" id="PTHR24100:SF151">
    <property type="entry name" value="ICOS LIGAND"/>
    <property type="match status" value="1"/>
</dbReference>
<dbReference type="AlphaFoldDB" id="A0A4W6BYS3"/>
<dbReference type="InterPro" id="IPR013106">
    <property type="entry name" value="Ig_V-set"/>
</dbReference>
<dbReference type="InterPro" id="IPR050504">
    <property type="entry name" value="IgSF_BTN/MOG"/>
</dbReference>
<keyword evidence="6" id="KW-0393">Immunoglobulin domain</keyword>
<feature type="domain" description="Ig-like" evidence="8">
    <location>
        <begin position="7"/>
        <end position="111"/>
    </location>
</feature>
<evidence type="ECO:0000256" key="6">
    <source>
        <dbReference type="ARBA" id="ARBA00023319"/>
    </source>
</evidence>
<dbReference type="SMART" id="SM00406">
    <property type="entry name" value="IGv"/>
    <property type="match status" value="1"/>
</dbReference>
<dbReference type="PANTHER" id="PTHR24100">
    <property type="entry name" value="BUTYROPHILIN"/>
    <property type="match status" value="1"/>
</dbReference>
<evidence type="ECO:0000259" key="8">
    <source>
        <dbReference type="PROSITE" id="PS50835"/>
    </source>
</evidence>
<keyword evidence="7" id="KW-0812">Transmembrane</keyword>
<dbReference type="PROSITE" id="PS50835">
    <property type="entry name" value="IG_LIKE"/>
    <property type="match status" value="1"/>
</dbReference>
<evidence type="ECO:0000313" key="9">
    <source>
        <dbReference type="Ensembl" id="ENSLCAP00010003581.1"/>
    </source>
</evidence>
<keyword evidence="7" id="KW-1133">Transmembrane helix</keyword>
<evidence type="ECO:0000256" key="1">
    <source>
        <dbReference type="ARBA" id="ARBA00004370"/>
    </source>
</evidence>
<reference evidence="10" key="1">
    <citation type="submission" date="2015-09" db="EMBL/GenBank/DDBJ databases">
        <authorList>
            <person name="Sai Rama Sridatta P."/>
        </authorList>
    </citation>
    <scope>NUCLEOTIDE SEQUENCE [LARGE SCALE GENOMIC DNA]</scope>
</reference>
<keyword evidence="3 7" id="KW-0472">Membrane</keyword>